<dbReference type="RefSeq" id="WP_379718346.1">
    <property type="nucleotide sequence ID" value="NZ_JBHSMS010000023.1"/>
</dbReference>
<evidence type="ECO:0000256" key="1">
    <source>
        <dbReference type="SAM" id="Phobius"/>
    </source>
</evidence>
<dbReference type="EMBL" id="JBHSMS010000023">
    <property type="protein sequence ID" value="MFC5510751.1"/>
    <property type="molecule type" value="Genomic_DNA"/>
</dbReference>
<keyword evidence="1" id="KW-1133">Transmembrane helix</keyword>
<feature type="transmembrane region" description="Helical" evidence="1">
    <location>
        <begin position="21"/>
        <end position="44"/>
    </location>
</feature>
<sequence>MADIDMIPRSYREGLHMRRTVTRYGLALGLLLVLGGTAGALLRWRLALETPRLEQARSASAQASAMRTQLVAAQARKDGLRESVAALGALRGAGEVGALAASVNGTLDGKVWFAQLRFSRTQELLQAPPSAPLPAGVVQIRNPQTAAVQAWRLGSQVEIGAQALDHGAMTGFLAALAADPLLANVRFLNSSTAAAEDGGAVSFNLAASLVKREEQP</sequence>
<gene>
    <name evidence="2" type="ORF">ACFPOU_06410</name>
</gene>
<keyword evidence="1" id="KW-0812">Transmembrane</keyword>
<accession>A0ABW0PDN3</accession>
<protein>
    <submittedName>
        <fullName evidence="2">Uncharacterized protein</fullName>
    </submittedName>
</protein>
<name>A0ABW0PDN3_9BURK</name>
<reference evidence="3" key="1">
    <citation type="journal article" date="2019" name="Int. J. Syst. Evol. Microbiol.">
        <title>The Global Catalogue of Microorganisms (GCM) 10K type strain sequencing project: providing services to taxonomists for standard genome sequencing and annotation.</title>
        <authorList>
            <consortium name="The Broad Institute Genomics Platform"/>
            <consortium name="The Broad Institute Genome Sequencing Center for Infectious Disease"/>
            <person name="Wu L."/>
            <person name="Ma J."/>
        </authorList>
    </citation>
    <scope>NUCLEOTIDE SEQUENCE [LARGE SCALE GENOMIC DNA]</scope>
    <source>
        <strain evidence="3">CCUG 38813</strain>
    </source>
</reference>
<keyword evidence="3" id="KW-1185">Reference proteome</keyword>
<evidence type="ECO:0000313" key="3">
    <source>
        <dbReference type="Proteomes" id="UP001596031"/>
    </source>
</evidence>
<organism evidence="2 3">
    <name type="scientific">Massilia jejuensis</name>
    <dbReference type="NCBI Taxonomy" id="648894"/>
    <lineage>
        <taxon>Bacteria</taxon>
        <taxon>Pseudomonadati</taxon>
        <taxon>Pseudomonadota</taxon>
        <taxon>Betaproteobacteria</taxon>
        <taxon>Burkholderiales</taxon>
        <taxon>Oxalobacteraceae</taxon>
        <taxon>Telluria group</taxon>
        <taxon>Massilia</taxon>
    </lineage>
</organism>
<proteinExistence type="predicted"/>
<evidence type="ECO:0000313" key="2">
    <source>
        <dbReference type="EMBL" id="MFC5510751.1"/>
    </source>
</evidence>
<keyword evidence="1" id="KW-0472">Membrane</keyword>
<dbReference type="Proteomes" id="UP001596031">
    <property type="component" value="Unassembled WGS sequence"/>
</dbReference>
<comment type="caution">
    <text evidence="2">The sequence shown here is derived from an EMBL/GenBank/DDBJ whole genome shotgun (WGS) entry which is preliminary data.</text>
</comment>